<evidence type="ECO:0000256" key="7">
    <source>
        <dbReference type="ARBA" id="ARBA00022692"/>
    </source>
</evidence>
<dbReference type="STRING" id="764103.G7DUG9"/>
<evidence type="ECO:0000313" key="20">
    <source>
        <dbReference type="EMBL" id="GAA94229.1"/>
    </source>
</evidence>
<feature type="region of interest" description="Disordered" evidence="18">
    <location>
        <begin position="532"/>
        <end position="552"/>
    </location>
</feature>
<evidence type="ECO:0000256" key="18">
    <source>
        <dbReference type="SAM" id="MobiDB-lite"/>
    </source>
</evidence>
<evidence type="ECO:0000256" key="12">
    <source>
        <dbReference type="ARBA" id="ARBA00023034"/>
    </source>
</evidence>
<evidence type="ECO:0000256" key="11">
    <source>
        <dbReference type="ARBA" id="ARBA00023027"/>
    </source>
</evidence>
<keyword evidence="10" id="KW-1133">Transmembrane helix</keyword>
<keyword evidence="12" id="KW-0333">Golgi apparatus</keyword>
<reference evidence="20 21" key="2">
    <citation type="journal article" date="2012" name="Open Biol.">
        <title>Characteristics of nucleosomes and linker DNA regions on the genome of the basidiomycete Mixia osmundae revealed by mono- and dinucleosome mapping.</title>
        <authorList>
            <person name="Nishida H."/>
            <person name="Kondo S."/>
            <person name="Matsumoto T."/>
            <person name="Suzuki Y."/>
            <person name="Yoshikawa H."/>
            <person name="Taylor T.D."/>
            <person name="Sugiyama J."/>
        </authorList>
    </citation>
    <scope>NUCLEOTIDE SEQUENCE [LARGE SCALE GENOMIC DNA]</scope>
    <source>
        <strain evidence="21">CBS 9802 / IAM 14324 / JCM 22182 / KY 12970</strain>
    </source>
</reference>
<evidence type="ECO:0000256" key="6">
    <source>
        <dbReference type="ARBA" id="ARBA00018816"/>
    </source>
</evidence>
<evidence type="ECO:0000256" key="13">
    <source>
        <dbReference type="ARBA" id="ARBA00023136"/>
    </source>
</evidence>
<dbReference type="Proteomes" id="UP000009131">
    <property type="component" value="Unassembled WGS sequence"/>
</dbReference>
<dbReference type="GO" id="GO:0042732">
    <property type="term" value="P:D-xylose metabolic process"/>
    <property type="evidence" value="ECO:0007669"/>
    <property type="project" value="InterPro"/>
</dbReference>
<dbReference type="EC" id="4.1.1.35" evidence="5"/>
<comment type="pathway">
    <text evidence="3">Nucleotide-sugar biosynthesis; UDP-alpha-D-xylose biosynthesis; UDP-alpha-D-xylose from UDP-alpha-D-glucuronate: step 1/1.</text>
</comment>
<dbReference type="GO" id="GO:0032580">
    <property type="term" value="C:Golgi cisterna membrane"/>
    <property type="evidence" value="ECO:0007669"/>
    <property type="project" value="UniProtKB-SubCell"/>
</dbReference>
<dbReference type="FunCoup" id="G7DUG9">
    <property type="interactions" value="90"/>
</dbReference>
<dbReference type="InterPro" id="IPR044516">
    <property type="entry name" value="UXS-like"/>
</dbReference>
<proteinExistence type="inferred from homology"/>
<feature type="compositionally biased region" description="Polar residues" evidence="18">
    <location>
        <begin position="30"/>
        <end position="39"/>
    </location>
</feature>
<evidence type="ECO:0000256" key="5">
    <source>
        <dbReference type="ARBA" id="ARBA00012290"/>
    </source>
</evidence>
<dbReference type="UniPathway" id="UPA00796">
    <property type="reaction ID" value="UER00771"/>
</dbReference>
<evidence type="ECO:0000256" key="10">
    <source>
        <dbReference type="ARBA" id="ARBA00022989"/>
    </source>
</evidence>
<keyword evidence="13" id="KW-0472">Membrane</keyword>
<sequence>MSLSTSAQLARSPGTSMLHERLACLDLHTSPPTSGQTRSPSHERSPVERTVGYAASDSIVPLKLLQSVYLEAGSSPSGSSNSSPFLKSGGLDDRTAVQSSVKPSVLIESPRTVGRSIQPHVQSEPEEQADIILISDREPSATVAPPSPTLSTASTSLSGIASLGRRGMMKRSLSQVDHELSRAWTMQTAAEPFCQRTGLSRGQPSLRTAMVYTPATSFPPVRLMTGKKRKRILVTGGAGFVGSHLVDRLLFMGHDVTVLDNFFSGSKTAVAHWVGHPNFELVRHDVVDPFMIECDEIYHLACPASPRAYQYNAIKTLKTSFQGTLNMLGLAKRVKARFLLASTSEIYGSPEEHPQKETYWGHVNPIGPRACYDEGKRVAEALAYGYHRQDGVEIRVARIFNCFGPRMSPGDGRVVSNFVTQALRGDDITIYGDGRQTRSLQYIHDLIDGLINLMASNCTEPVNIGGEDEITIEDLASDVLEVVERVLLECQENARQQEQYSQDLSSSPGAYHEPYQQLDWLPEGRRVPLDRRKSRIVHMPVPPDDPPRRRPDCTRAREVLNWSPRWSVKEGIEETVRHFLASDQIELGY</sequence>
<dbReference type="SUPFAM" id="SSF51735">
    <property type="entry name" value="NAD(P)-binding Rossmann-fold domains"/>
    <property type="match status" value="1"/>
</dbReference>
<dbReference type="GO" id="GO:0048040">
    <property type="term" value="F:UDP-glucuronate decarboxylase activity"/>
    <property type="evidence" value="ECO:0007669"/>
    <property type="project" value="UniProtKB-EC"/>
</dbReference>
<name>G7DUG9_MIXOS</name>
<dbReference type="PANTHER" id="PTHR43078">
    <property type="entry name" value="UDP-GLUCURONIC ACID DECARBOXYLASE-RELATED"/>
    <property type="match status" value="1"/>
</dbReference>
<comment type="catalytic activity">
    <reaction evidence="17">
        <text>UDP-alpha-D-glucuronate + H(+) = UDP-alpha-D-xylose + CO2</text>
        <dbReference type="Rhea" id="RHEA:23916"/>
        <dbReference type="ChEBI" id="CHEBI:15378"/>
        <dbReference type="ChEBI" id="CHEBI:16526"/>
        <dbReference type="ChEBI" id="CHEBI:57632"/>
        <dbReference type="ChEBI" id="CHEBI:58052"/>
        <dbReference type="EC" id="4.1.1.35"/>
    </reaction>
    <physiologicalReaction direction="left-to-right" evidence="17">
        <dbReference type="Rhea" id="RHEA:23917"/>
    </physiologicalReaction>
</comment>
<evidence type="ECO:0000256" key="4">
    <source>
        <dbReference type="ARBA" id="ARBA00007505"/>
    </source>
</evidence>
<keyword evidence="7" id="KW-0812">Transmembrane</keyword>
<dbReference type="InterPro" id="IPR036291">
    <property type="entry name" value="NAD(P)-bd_dom_sf"/>
</dbReference>
<dbReference type="GO" id="GO:0070403">
    <property type="term" value="F:NAD+ binding"/>
    <property type="evidence" value="ECO:0007669"/>
    <property type="project" value="InterPro"/>
</dbReference>
<evidence type="ECO:0000256" key="15">
    <source>
        <dbReference type="ARBA" id="ARBA00023239"/>
    </source>
</evidence>
<reference evidence="20 21" key="1">
    <citation type="journal article" date="2011" name="J. Gen. Appl. Microbiol.">
        <title>Draft genome sequencing of the enigmatic basidiomycete Mixia osmundae.</title>
        <authorList>
            <person name="Nishida H."/>
            <person name="Nagatsuka Y."/>
            <person name="Sugiyama J."/>
        </authorList>
    </citation>
    <scope>NUCLEOTIDE SEQUENCE [LARGE SCALE GENOMIC DNA]</scope>
    <source>
        <strain evidence="21">CBS 9802 / IAM 14324 / JCM 22182 / KY 12970</strain>
    </source>
</reference>
<evidence type="ECO:0000256" key="16">
    <source>
        <dbReference type="ARBA" id="ARBA00031585"/>
    </source>
</evidence>
<dbReference type="HOGENOM" id="CLU_007383_25_0_1"/>
<feature type="compositionally biased region" description="Polar residues" evidence="18">
    <location>
        <begin position="1"/>
        <end position="15"/>
    </location>
</feature>
<evidence type="ECO:0000256" key="1">
    <source>
        <dbReference type="ARBA" id="ARBA00001911"/>
    </source>
</evidence>
<comment type="subcellular location">
    <subcellularLocation>
        <location evidence="2">Golgi apparatus</location>
        <location evidence="2">Golgi stack membrane</location>
        <topology evidence="2">Single-pass type II membrane protein</topology>
    </subcellularLocation>
</comment>
<gene>
    <name evidence="20" type="primary">Mo00878</name>
    <name evidence="20" type="ORF">E5Q_00878</name>
</gene>
<comment type="similarity">
    <text evidence="4">Belongs to the NAD(P)-dependent epimerase/dehydratase family. UDP-glucuronic acid decarboxylase subfamily.</text>
</comment>
<comment type="cofactor">
    <cofactor evidence="1">
        <name>NAD(+)</name>
        <dbReference type="ChEBI" id="CHEBI:57540"/>
    </cofactor>
</comment>
<keyword evidence="21" id="KW-1185">Reference proteome</keyword>
<keyword evidence="11" id="KW-0520">NAD</keyword>
<dbReference type="CDD" id="cd05230">
    <property type="entry name" value="UGD_SDR_e"/>
    <property type="match status" value="1"/>
</dbReference>
<dbReference type="InterPro" id="IPR016040">
    <property type="entry name" value="NAD(P)-bd_dom"/>
</dbReference>
<evidence type="ECO:0000256" key="8">
    <source>
        <dbReference type="ARBA" id="ARBA00022793"/>
    </source>
</evidence>
<evidence type="ECO:0000313" key="21">
    <source>
        <dbReference type="Proteomes" id="UP000009131"/>
    </source>
</evidence>
<keyword evidence="8" id="KW-0210">Decarboxylase</keyword>
<feature type="domain" description="NAD(P)-binding" evidence="19">
    <location>
        <begin position="233"/>
        <end position="575"/>
    </location>
</feature>
<dbReference type="EMBL" id="BABT02000028">
    <property type="protein sequence ID" value="GAA94229.1"/>
    <property type="molecule type" value="Genomic_DNA"/>
</dbReference>
<dbReference type="GO" id="GO:0033320">
    <property type="term" value="P:UDP-D-xylose biosynthetic process"/>
    <property type="evidence" value="ECO:0007669"/>
    <property type="project" value="UniProtKB-UniPathway"/>
</dbReference>
<dbReference type="PANTHER" id="PTHR43078:SF6">
    <property type="entry name" value="UDP-GLUCURONIC ACID DECARBOXYLASE 1"/>
    <property type="match status" value="1"/>
</dbReference>
<dbReference type="OrthoDB" id="331544at2759"/>
<organism evidence="20 21">
    <name type="scientific">Mixia osmundae (strain CBS 9802 / IAM 14324 / JCM 22182 / KY 12970)</name>
    <dbReference type="NCBI Taxonomy" id="764103"/>
    <lineage>
        <taxon>Eukaryota</taxon>
        <taxon>Fungi</taxon>
        <taxon>Dikarya</taxon>
        <taxon>Basidiomycota</taxon>
        <taxon>Pucciniomycotina</taxon>
        <taxon>Mixiomycetes</taxon>
        <taxon>Mixiales</taxon>
        <taxon>Mixiaceae</taxon>
        <taxon>Mixia</taxon>
    </lineage>
</organism>
<evidence type="ECO:0000256" key="9">
    <source>
        <dbReference type="ARBA" id="ARBA00022968"/>
    </source>
</evidence>
<dbReference type="Gene3D" id="3.90.25.10">
    <property type="entry name" value="UDP-galactose 4-epimerase, domain 1"/>
    <property type="match status" value="1"/>
</dbReference>
<evidence type="ECO:0000256" key="14">
    <source>
        <dbReference type="ARBA" id="ARBA00023180"/>
    </source>
</evidence>
<evidence type="ECO:0000259" key="19">
    <source>
        <dbReference type="Pfam" id="PF16363"/>
    </source>
</evidence>
<keyword evidence="9" id="KW-0735">Signal-anchor</keyword>
<comment type="caution">
    <text evidence="20">The sequence shown here is derived from an EMBL/GenBank/DDBJ whole genome shotgun (WGS) entry which is preliminary data.</text>
</comment>
<dbReference type="Pfam" id="PF16363">
    <property type="entry name" value="GDP_Man_Dehyd"/>
    <property type="match status" value="1"/>
</dbReference>
<dbReference type="FunFam" id="3.40.50.720:FF:000065">
    <property type="entry name" value="UDP-glucuronic acid decarboxylase 1"/>
    <property type="match status" value="1"/>
</dbReference>
<keyword evidence="14" id="KW-0325">Glycoprotein</keyword>
<feature type="compositionally biased region" description="Low complexity" evidence="18">
    <location>
        <begin position="73"/>
        <end position="89"/>
    </location>
</feature>
<feature type="region of interest" description="Disordered" evidence="18">
    <location>
        <begin position="72"/>
        <end position="126"/>
    </location>
</feature>
<dbReference type="Gene3D" id="3.40.50.720">
    <property type="entry name" value="NAD(P)-binding Rossmann-like Domain"/>
    <property type="match status" value="1"/>
</dbReference>
<keyword evidence="15" id="KW-0456">Lyase</keyword>
<dbReference type="eggNOG" id="KOG1429">
    <property type="taxonomic scope" value="Eukaryota"/>
</dbReference>
<evidence type="ECO:0000256" key="17">
    <source>
        <dbReference type="ARBA" id="ARBA00049410"/>
    </source>
</evidence>
<dbReference type="InParanoid" id="G7DUG9"/>
<protein>
    <recommendedName>
        <fullName evidence="6">UDP-glucuronic acid decarboxylase 1</fullName>
        <ecNumber evidence="5">4.1.1.35</ecNumber>
    </recommendedName>
    <alternativeName>
        <fullName evidence="16">UDP-glucuronate decarboxylase 1</fullName>
    </alternativeName>
</protein>
<dbReference type="AlphaFoldDB" id="G7DUG9"/>
<evidence type="ECO:0000256" key="2">
    <source>
        <dbReference type="ARBA" id="ARBA00004447"/>
    </source>
</evidence>
<accession>G7DUG9</accession>
<feature type="region of interest" description="Disordered" evidence="18">
    <location>
        <begin position="1"/>
        <end position="53"/>
    </location>
</feature>
<evidence type="ECO:0000256" key="3">
    <source>
        <dbReference type="ARBA" id="ARBA00005100"/>
    </source>
</evidence>